<dbReference type="SFLD" id="SFLDS00003">
    <property type="entry name" value="Haloacid_Dehalogenase"/>
    <property type="match status" value="1"/>
</dbReference>
<evidence type="ECO:0000256" key="3">
    <source>
        <dbReference type="RuleBase" id="RU368077"/>
    </source>
</evidence>
<keyword evidence="5" id="KW-1185">Reference proteome</keyword>
<dbReference type="AlphaFoldDB" id="A0A7W6D3E3"/>
<proteinExistence type="inferred from homology"/>
<organism evidence="4 5">
    <name type="scientific">Mycoplana azooxidifex</name>
    <dbReference type="NCBI Taxonomy" id="1636188"/>
    <lineage>
        <taxon>Bacteria</taxon>
        <taxon>Pseudomonadati</taxon>
        <taxon>Pseudomonadota</taxon>
        <taxon>Alphaproteobacteria</taxon>
        <taxon>Hyphomicrobiales</taxon>
        <taxon>Rhizobiaceae</taxon>
        <taxon>Mycoplana</taxon>
    </lineage>
</organism>
<dbReference type="InterPro" id="IPR006328">
    <property type="entry name" value="2-HAD"/>
</dbReference>
<dbReference type="Proteomes" id="UP000574761">
    <property type="component" value="Unassembled WGS sequence"/>
</dbReference>
<dbReference type="InterPro" id="IPR036412">
    <property type="entry name" value="HAD-like_sf"/>
</dbReference>
<dbReference type="Gene3D" id="1.10.150.240">
    <property type="entry name" value="Putative phosphatase, domain 2"/>
    <property type="match status" value="1"/>
</dbReference>
<dbReference type="InterPro" id="IPR006439">
    <property type="entry name" value="HAD-SF_hydro_IA"/>
</dbReference>
<dbReference type="Gene3D" id="3.40.50.1000">
    <property type="entry name" value="HAD superfamily/HAD-like"/>
    <property type="match status" value="1"/>
</dbReference>
<dbReference type="NCBIfam" id="TIGR01493">
    <property type="entry name" value="HAD-SF-IA-v2"/>
    <property type="match status" value="1"/>
</dbReference>
<reference evidence="4 5" key="1">
    <citation type="submission" date="2020-08" db="EMBL/GenBank/DDBJ databases">
        <title>Genomic Encyclopedia of Type Strains, Phase IV (KMG-IV): sequencing the most valuable type-strain genomes for metagenomic binning, comparative biology and taxonomic classification.</title>
        <authorList>
            <person name="Goeker M."/>
        </authorList>
    </citation>
    <scope>NUCLEOTIDE SEQUENCE [LARGE SCALE GENOMIC DNA]</scope>
    <source>
        <strain evidence="4 5">DSM 100211</strain>
    </source>
</reference>
<evidence type="ECO:0000256" key="2">
    <source>
        <dbReference type="ARBA" id="ARBA00022801"/>
    </source>
</evidence>
<comment type="similarity">
    <text evidence="1 3">Belongs to the HAD-like hydrolase superfamily. S-2-haloalkanoic acid dehalogenase family.</text>
</comment>
<evidence type="ECO:0000313" key="4">
    <source>
        <dbReference type="EMBL" id="MBB3976043.1"/>
    </source>
</evidence>
<dbReference type="InterPro" id="IPR023198">
    <property type="entry name" value="PGP-like_dom2"/>
</dbReference>
<evidence type="ECO:0000313" key="5">
    <source>
        <dbReference type="Proteomes" id="UP000574761"/>
    </source>
</evidence>
<comment type="caution">
    <text evidence="4">The sequence shown here is derived from an EMBL/GenBank/DDBJ whole genome shotgun (WGS) entry which is preliminary data.</text>
</comment>
<keyword evidence="2 3" id="KW-0378">Hydrolase</keyword>
<dbReference type="SFLD" id="SFLDG01135">
    <property type="entry name" value="C1.5.6:_HAD__Beta-PGM__Phospha"/>
    <property type="match status" value="1"/>
</dbReference>
<comment type="function">
    <text evidence="3">Catalyzes the hydrolytic dehalogenation of small (S)-2-haloalkanoic acids to yield the corresponding (R)-2-hydroxyalkanoic acids.</text>
</comment>
<dbReference type="InterPro" id="IPR051540">
    <property type="entry name" value="S-2-haloacid_dehalogenase"/>
</dbReference>
<sequence>MPYAAYVFDAYGTLFDVHAAVRRHAGDVGPDSQRFSELWRSKQLEYSWTRALMGAYRDFWQLTEEALDFTLERIPGVDPALRGRLLEAYWKLDCYPEVPAVLKALKARGARVAILSNGSPAMLRSAVANAALDTVIDDVFSVDALRTYKTAPAVYDVVTTSYRLYPDAVSFQSSNRWDVAGATKFGFRTVWINRSGMPDEYADLKPSLILPTLEAL</sequence>
<dbReference type="Pfam" id="PF00702">
    <property type="entry name" value="Hydrolase"/>
    <property type="match status" value="1"/>
</dbReference>
<dbReference type="EC" id="3.8.1.2" evidence="3"/>
<accession>A0A7W6D3E3</accession>
<dbReference type="NCBIfam" id="TIGR01428">
    <property type="entry name" value="HAD_type_II"/>
    <property type="match status" value="1"/>
</dbReference>
<dbReference type="GO" id="GO:0018784">
    <property type="term" value="F:(S)-2-haloacid dehalogenase activity"/>
    <property type="evidence" value="ECO:0007669"/>
    <property type="project" value="UniProtKB-UniRule"/>
</dbReference>
<dbReference type="InterPro" id="IPR023214">
    <property type="entry name" value="HAD_sf"/>
</dbReference>
<dbReference type="RefSeq" id="WP_183800541.1">
    <property type="nucleotide sequence ID" value="NZ_JACIEE010000002.1"/>
</dbReference>
<dbReference type="PRINTS" id="PR00413">
    <property type="entry name" value="HADHALOGNASE"/>
</dbReference>
<name>A0A7W6D3E3_9HYPH</name>
<dbReference type="CDD" id="cd02588">
    <property type="entry name" value="HAD_L2-DEX"/>
    <property type="match status" value="1"/>
</dbReference>
<evidence type="ECO:0000256" key="1">
    <source>
        <dbReference type="ARBA" id="ARBA00008106"/>
    </source>
</evidence>
<gene>
    <name evidence="4" type="ORF">GGQ64_001230</name>
</gene>
<protein>
    <recommendedName>
        <fullName evidence="3">(S)-2-haloacid dehalogenase</fullName>
        <ecNumber evidence="3">3.8.1.2</ecNumber>
    </recommendedName>
    <alternativeName>
        <fullName evidence="3">2-haloalkanoic acid dehalogenase</fullName>
    </alternativeName>
    <alternativeName>
        <fullName evidence="3">Halocarboxylic acid halidohydrolase</fullName>
    </alternativeName>
    <alternativeName>
        <fullName evidence="3">L-2-haloacid dehalogenase</fullName>
    </alternativeName>
</protein>
<dbReference type="SFLD" id="SFLDG01129">
    <property type="entry name" value="C1.5:_HAD__Beta-PGM__Phosphata"/>
    <property type="match status" value="1"/>
</dbReference>
<dbReference type="PANTHER" id="PTHR43316:SF3">
    <property type="entry name" value="HALOACID DEHALOGENASE, TYPE II (AFU_ORTHOLOGUE AFUA_2G07750)-RELATED"/>
    <property type="match status" value="1"/>
</dbReference>
<dbReference type="SFLD" id="SFLDF00045">
    <property type="entry name" value="2-haloacid_dehalogenase"/>
    <property type="match status" value="1"/>
</dbReference>
<dbReference type="PANTHER" id="PTHR43316">
    <property type="entry name" value="HYDROLASE, HALOACID DELAHOGENASE-RELATED"/>
    <property type="match status" value="1"/>
</dbReference>
<dbReference type="EMBL" id="JACIEE010000002">
    <property type="protein sequence ID" value="MBB3976043.1"/>
    <property type="molecule type" value="Genomic_DNA"/>
</dbReference>
<dbReference type="SUPFAM" id="SSF56784">
    <property type="entry name" value="HAD-like"/>
    <property type="match status" value="1"/>
</dbReference>
<comment type="catalytic activity">
    <reaction evidence="3">
        <text>an (S)-2-haloacid + H2O = a (2R)-2-hydroxycarboxylate + a halide anion + H(+)</text>
        <dbReference type="Rhea" id="RHEA:11192"/>
        <dbReference type="ChEBI" id="CHEBI:15377"/>
        <dbReference type="ChEBI" id="CHEBI:15378"/>
        <dbReference type="ChEBI" id="CHEBI:16042"/>
        <dbReference type="ChEBI" id="CHEBI:58314"/>
        <dbReference type="ChEBI" id="CHEBI:137405"/>
        <dbReference type="EC" id="3.8.1.2"/>
    </reaction>
</comment>